<reference evidence="2 3" key="1">
    <citation type="submission" date="2022-01" db="EMBL/GenBank/DDBJ databases">
        <title>A high-quality chromosome-level genome assembly of rohu carp, Labeo rohita.</title>
        <authorList>
            <person name="Arick M.A. II"/>
            <person name="Hsu C.-Y."/>
            <person name="Magbanua Z."/>
            <person name="Pechanova O."/>
            <person name="Grover C."/>
            <person name="Miller E."/>
            <person name="Thrash A."/>
            <person name="Ezzel L."/>
            <person name="Alam S."/>
            <person name="Benzie J."/>
            <person name="Hamilton M."/>
            <person name="Karsi A."/>
            <person name="Lawrence M.L."/>
            <person name="Peterson D.G."/>
        </authorList>
    </citation>
    <scope>NUCLEOTIDE SEQUENCE [LARGE SCALE GENOMIC DNA]</scope>
    <source>
        <strain evidence="3">BAU-BD-2019</strain>
        <tissue evidence="2">Blood</tissue>
    </source>
</reference>
<dbReference type="GO" id="GO:0016779">
    <property type="term" value="F:nucleotidyltransferase activity"/>
    <property type="evidence" value="ECO:0007669"/>
    <property type="project" value="UniProtKB-KW"/>
</dbReference>
<evidence type="ECO:0000256" key="1">
    <source>
        <dbReference type="SAM" id="MobiDB-lite"/>
    </source>
</evidence>
<feature type="region of interest" description="Disordered" evidence="1">
    <location>
        <begin position="19"/>
        <end position="62"/>
    </location>
</feature>
<evidence type="ECO:0000313" key="3">
    <source>
        <dbReference type="Proteomes" id="UP000830375"/>
    </source>
</evidence>
<keyword evidence="2" id="KW-0548">Nucleotidyltransferase</keyword>
<comment type="caution">
    <text evidence="2">The sequence shown here is derived from an EMBL/GenBank/DDBJ whole genome shotgun (WGS) entry which is preliminary data.</text>
</comment>
<dbReference type="EMBL" id="JACTAM010000016">
    <property type="protein sequence ID" value="KAI2654977.1"/>
    <property type="molecule type" value="Genomic_DNA"/>
</dbReference>
<keyword evidence="3" id="KW-1185">Reference proteome</keyword>
<evidence type="ECO:0000313" key="2">
    <source>
        <dbReference type="EMBL" id="KAI2654977.1"/>
    </source>
</evidence>
<protein>
    <submittedName>
        <fullName evidence="2">3-deoxy-manno-octulosonate cytidylyltransferase</fullName>
    </submittedName>
</protein>
<organism evidence="2 3">
    <name type="scientific">Labeo rohita</name>
    <name type="common">Indian major carp</name>
    <name type="synonym">Cyprinus rohita</name>
    <dbReference type="NCBI Taxonomy" id="84645"/>
    <lineage>
        <taxon>Eukaryota</taxon>
        <taxon>Metazoa</taxon>
        <taxon>Chordata</taxon>
        <taxon>Craniata</taxon>
        <taxon>Vertebrata</taxon>
        <taxon>Euteleostomi</taxon>
        <taxon>Actinopterygii</taxon>
        <taxon>Neopterygii</taxon>
        <taxon>Teleostei</taxon>
        <taxon>Ostariophysi</taxon>
        <taxon>Cypriniformes</taxon>
        <taxon>Cyprinidae</taxon>
        <taxon>Labeoninae</taxon>
        <taxon>Labeonini</taxon>
        <taxon>Labeo</taxon>
    </lineage>
</organism>
<accession>A0ABQ8LWF5</accession>
<sequence>MKASPINHHMFFLLAWSSQTPPHRDRPDTHGQYGLQRPADNQTLRLAGRPAPLRHGLGAAHA</sequence>
<gene>
    <name evidence="2" type="ORF">H4Q32_017282</name>
</gene>
<proteinExistence type="predicted"/>
<name>A0ABQ8LWF5_LABRO</name>
<keyword evidence="2" id="KW-0808">Transferase</keyword>
<dbReference type="Proteomes" id="UP000830375">
    <property type="component" value="Unassembled WGS sequence"/>
</dbReference>